<evidence type="ECO:0008006" key="5">
    <source>
        <dbReference type="Google" id="ProtNLM"/>
    </source>
</evidence>
<organism evidence="3 4">
    <name type="scientific">Rubrivivax gelatinosus</name>
    <name type="common">Rhodocyclus gelatinosus</name>
    <name type="synonym">Rhodopseudomonas gelatinosa</name>
    <dbReference type="NCBI Taxonomy" id="28068"/>
    <lineage>
        <taxon>Bacteria</taxon>
        <taxon>Pseudomonadati</taxon>
        <taxon>Pseudomonadota</taxon>
        <taxon>Betaproteobacteria</taxon>
        <taxon>Burkholderiales</taxon>
        <taxon>Sphaerotilaceae</taxon>
        <taxon>Rubrivivax</taxon>
    </lineage>
</organism>
<evidence type="ECO:0000256" key="1">
    <source>
        <dbReference type="ARBA" id="ARBA00044755"/>
    </source>
</evidence>
<dbReference type="EMBL" id="NRRU01000082">
    <property type="protein sequence ID" value="MBK1714818.1"/>
    <property type="molecule type" value="Genomic_DNA"/>
</dbReference>
<comment type="caution">
    <text evidence="3">The sequence shown here is derived from an EMBL/GenBank/DDBJ whole genome shotgun (WGS) entry which is preliminary data.</text>
</comment>
<proteinExistence type="inferred from homology"/>
<sequence>MSEQQVTAGTLTLGEGVTINGKINASGRVQVFGTVKGEIEADDVAVGKTGRVEGSLSARNVDIRGEVGETIVAREQIVIRSTAIVTGTVTYQTIQIEGGARIDGHLRRSDTAVPAAPVQPPEPEPGHADQGAV</sequence>
<dbReference type="RefSeq" id="WP_200229656.1">
    <property type="nucleotide sequence ID" value="NZ_NRRT01000036.1"/>
</dbReference>
<keyword evidence="4" id="KW-1185">Reference proteome</keyword>
<evidence type="ECO:0000256" key="2">
    <source>
        <dbReference type="SAM" id="MobiDB-lite"/>
    </source>
</evidence>
<dbReference type="InterPro" id="IPR007607">
    <property type="entry name" value="BacA/B"/>
</dbReference>
<dbReference type="Proteomes" id="UP001041814">
    <property type="component" value="Unassembled WGS sequence"/>
</dbReference>
<dbReference type="PANTHER" id="PTHR35024">
    <property type="entry name" value="HYPOTHETICAL CYTOSOLIC PROTEIN"/>
    <property type="match status" value="1"/>
</dbReference>
<protein>
    <recommendedName>
        <fullName evidence="5">Cytoskeletal protein CcmA (Bactofilin family)</fullName>
    </recommendedName>
</protein>
<dbReference type="Pfam" id="PF04519">
    <property type="entry name" value="Bactofilin"/>
    <property type="match status" value="1"/>
</dbReference>
<name>A0ABS1DZ33_RUBGE</name>
<evidence type="ECO:0000313" key="4">
    <source>
        <dbReference type="Proteomes" id="UP001041814"/>
    </source>
</evidence>
<evidence type="ECO:0000313" key="3">
    <source>
        <dbReference type="EMBL" id="MBK1714818.1"/>
    </source>
</evidence>
<gene>
    <name evidence="3" type="ORF">CKO43_18820</name>
</gene>
<comment type="similarity">
    <text evidence="1">Belongs to the bactofilin family.</text>
</comment>
<accession>A0ABS1DZ33</accession>
<feature type="region of interest" description="Disordered" evidence="2">
    <location>
        <begin position="105"/>
        <end position="133"/>
    </location>
</feature>
<reference evidence="3" key="2">
    <citation type="journal article" date="2020" name="Microorganisms">
        <title>Osmotic Adaptation and Compatible Solute Biosynthesis of Phototrophic Bacteria as Revealed from Genome Analyses.</title>
        <authorList>
            <person name="Imhoff J.F."/>
            <person name="Rahn T."/>
            <person name="Kunzel S."/>
            <person name="Keller A."/>
            <person name="Neulinger S.C."/>
        </authorList>
    </citation>
    <scope>NUCLEOTIDE SEQUENCE</scope>
    <source>
        <strain evidence="3">IM 151</strain>
    </source>
</reference>
<reference evidence="3" key="1">
    <citation type="submission" date="2017-08" db="EMBL/GenBank/DDBJ databases">
        <authorList>
            <person name="Imhoff J.F."/>
            <person name="Rahn T."/>
            <person name="Kuenzel S."/>
            <person name="Neulinger S.C."/>
        </authorList>
    </citation>
    <scope>NUCLEOTIDE SEQUENCE</scope>
    <source>
        <strain evidence="3">IM 151</strain>
    </source>
</reference>
<dbReference type="PANTHER" id="PTHR35024:SF4">
    <property type="entry name" value="POLYMER-FORMING CYTOSKELETAL PROTEIN"/>
    <property type="match status" value="1"/>
</dbReference>